<name>A0A1G7L360_9BACT</name>
<dbReference type="AlphaFoldDB" id="A0A1G7L360"/>
<dbReference type="InterPro" id="IPR000322">
    <property type="entry name" value="Glyco_hydro_31_TIM"/>
</dbReference>
<keyword evidence="8" id="KW-1185">Reference proteome</keyword>
<dbReference type="Pfam" id="PF01055">
    <property type="entry name" value="Glyco_hydro_31_2nd"/>
    <property type="match status" value="1"/>
</dbReference>
<dbReference type="OrthoDB" id="176168at2"/>
<dbReference type="EMBL" id="LT629690">
    <property type="protein sequence ID" value="SDF43520.1"/>
    <property type="molecule type" value="Genomic_DNA"/>
</dbReference>
<dbReference type="InterPro" id="IPR048395">
    <property type="entry name" value="Glyco_hydro_31_C"/>
</dbReference>
<evidence type="ECO:0000313" key="8">
    <source>
        <dbReference type="Proteomes" id="UP000182427"/>
    </source>
</evidence>
<dbReference type="SUPFAM" id="SSF51445">
    <property type="entry name" value="(Trans)glycosidases"/>
    <property type="match status" value="1"/>
</dbReference>
<dbReference type="GO" id="GO:0004553">
    <property type="term" value="F:hydrolase activity, hydrolyzing O-glycosyl compounds"/>
    <property type="evidence" value="ECO:0007669"/>
    <property type="project" value="InterPro"/>
</dbReference>
<evidence type="ECO:0000256" key="1">
    <source>
        <dbReference type="ARBA" id="ARBA00007806"/>
    </source>
</evidence>
<keyword evidence="2 4" id="KW-0378">Hydrolase</keyword>
<keyword evidence="3 4" id="KW-0326">Glycosidase</keyword>
<evidence type="ECO:0000259" key="5">
    <source>
        <dbReference type="Pfam" id="PF01055"/>
    </source>
</evidence>
<evidence type="ECO:0000313" key="7">
    <source>
        <dbReference type="EMBL" id="SDF43520.1"/>
    </source>
</evidence>
<dbReference type="InterPro" id="IPR013780">
    <property type="entry name" value="Glyco_hydro_b"/>
</dbReference>
<dbReference type="Proteomes" id="UP000182427">
    <property type="component" value="Chromosome I"/>
</dbReference>
<proteinExistence type="inferred from homology"/>
<dbReference type="GO" id="GO:0005975">
    <property type="term" value="P:carbohydrate metabolic process"/>
    <property type="evidence" value="ECO:0007669"/>
    <property type="project" value="InterPro"/>
</dbReference>
<sequence>MLNVKPVKNRADFDIVSWPPVGGLILLPFRPSTAIMAVAVLLPFSAIAQSNIQLSSSGIAFHAERAGTRFSIDSNGSRTVTASPTAGILINGSPLTLTDTCTASPCTLHGKTAVGEEATVSVRIEPHHVALTVHPAHEGAEVRFVTAGASPAYGLADHAVEQKQFSTLENKQFNTDVTGFKDDIFLSGQGLTRLVSNFIIYPKQGFAELLIDPYRKIVHTSSNEIVQGVEHAHGDVRMHYFFGDPHAIYAAYLAARNAAGYRVMTPKYAAFGVGWEAFGALGWDTNQKTDTESIDHYLKDGFPLRWIVVGSGFWPAQPESMHETTSFGYWDKDKYPDPRGMFQHFKDEGLVSMLGLRITFITTGPYSDEGAKHGYFLKDASGKAESFTGGWPKMPYYLLDSHNPAALNWYMGLVKKWQDYGVSGWKEDFYGYGKYPLRDDKVDPTNDRLMAQNQLIIERNGYLSSNGDLHRINDFNYNQDQDRGPVNALALAYAGFPLVYPDIVGGTFGESHFNTQRTPQMETYMMRNAMWASLHSSMGMGEPPWSFRPEVANVMRKAAQLHDRISPYLFQYGRRFATDGYPWTMTPLPIAYPTDSAVYGHENATDHRYEWLIGEALLAAPLYGNDYATATTRDIYLPAGEWMDFETGTIYQGNQVLRSFSLPVEKIPLFVGGTGITLEKQDNDVFACIYPIALKGSITLSLPDDPRPIRMTVAASLKGARKVVVKDHAGKEIAASKAGFAYRFRPVAGESYTVTSH</sequence>
<dbReference type="InterPro" id="IPR050985">
    <property type="entry name" value="Alpha-glycosidase_related"/>
</dbReference>
<accession>A0A1G7L360</accession>
<dbReference type="PANTHER" id="PTHR43053:SF4">
    <property type="entry name" value="MYOGENESIS-REGULATING GLYCOSIDASE"/>
    <property type="match status" value="1"/>
</dbReference>
<dbReference type="InterPro" id="IPR017853">
    <property type="entry name" value="GH"/>
</dbReference>
<feature type="domain" description="Glycoside hydrolase family 31 TIM barrel" evidence="5">
    <location>
        <begin position="282"/>
        <end position="431"/>
    </location>
</feature>
<comment type="similarity">
    <text evidence="1 4">Belongs to the glycosyl hydrolase 31 family.</text>
</comment>
<dbReference type="Gene3D" id="3.20.20.80">
    <property type="entry name" value="Glycosidases"/>
    <property type="match status" value="1"/>
</dbReference>
<reference evidence="7 8" key="1">
    <citation type="submission" date="2016-10" db="EMBL/GenBank/DDBJ databases">
        <authorList>
            <person name="de Groot N.N."/>
        </authorList>
    </citation>
    <scope>NUCLEOTIDE SEQUENCE [LARGE SCALE GENOMIC DNA]</scope>
    <source>
        <strain evidence="7 8">GAS232</strain>
    </source>
</reference>
<dbReference type="Pfam" id="PF21365">
    <property type="entry name" value="Glyco_hydro_31_3rd"/>
    <property type="match status" value="1"/>
</dbReference>
<evidence type="ECO:0000256" key="3">
    <source>
        <dbReference type="ARBA" id="ARBA00023295"/>
    </source>
</evidence>
<feature type="domain" description="Glycosyl hydrolase family 31 C-terminal" evidence="6">
    <location>
        <begin position="585"/>
        <end position="673"/>
    </location>
</feature>
<evidence type="ECO:0000259" key="6">
    <source>
        <dbReference type="Pfam" id="PF21365"/>
    </source>
</evidence>
<dbReference type="Gene3D" id="2.60.40.1180">
    <property type="entry name" value="Golgi alpha-mannosidase II"/>
    <property type="match status" value="1"/>
</dbReference>
<protein>
    <submittedName>
        <fullName evidence="7">Glycosyl hydrolases family 31</fullName>
    </submittedName>
</protein>
<organism evidence="7 8">
    <name type="scientific">Terriglobus roseus</name>
    <dbReference type="NCBI Taxonomy" id="392734"/>
    <lineage>
        <taxon>Bacteria</taxon>
        <taxon>Pseudomonadati</taxon>
        <taxon>Acidobacteriota</taxon>
        <taxon>Terriglobia</taxon>
        <taxon>Terriglobales</taxon>
        <taxon>Acidobacteriaceae</taxon>
        <taxon>Terriglobus</taxon>
    </lineage>
</organism>
<dbReference type="SUPFAM" id="SSF51011">
    <property type="entry name" value="Glycosyl hydrolase domain"/>
    <property type="match status" value="1"/>
</dbReference>
<evidence type="ECO:0000256" key="2">
    <source>
        <dbReference type="ARBA" id="ARBA00022801"/>
    </source>
</evidence>
<gene>
    <name evidence="7" type="ORF">SAMN05444167_2398</name>
</gene>
<dbReference type="PANTHER" id="PTHR43053">
    <property type="entry name" value="GLYCOSIDASE FAMILY 31"/>
    <property type="match status" value="1"/>
</dbReference>
<evidence type="ECO:0000256" key="4">
    <source>
        <dbReference type="RuleBase" id="RU361185"/>
    </source>
</evidence>